<keyword evidence="2 3" id="KW-0786">Thiamine pyrophosphate</keyword>
<evidence type="ECO:0008006" key="9">
    <source>
        <dbReference type="Google" id="ProtNLM"/>
    </source>
</evidence>
<dbReference type="Pfam" id="PF02775">
    <property type="entry name" value="TPP_enzyme_C"/>
    <property type="match status" value="1"/>
</dbReference>
<dbReference type="GO" id="GO:0030976">
    <property type="term" value="F:thiamine pyrophosphate binding"/>
    <property type="evidence" value="ECO:0007669"/>
    <property type="project" value="InterPro"/>
</dbReference>
<dbReference type="OrthoDB" id="4494979at2"/>
<evidence type="ECO:0000259" key="4">
    <source>
        <dbReference type="Pfam" id="PF00205"/>
    </source>
</evidence>
<proteinExistence type="inferred from homology"/>
<organism evidence="7 8">
    <name type="scientific">Secundilactobacillus malefermentans</name>
    <dbReference type="NCBI Taxonomy" id="176292"/>
    <lineage>
        <taxon>Bacteria</taxon>
        <taxon>Bacillati</taxon>
        <taxon>Bacillota</taxon>
        <taxon>Bacilli</taxon>
        <taxon>Lactobacillales</taxon>
        <taxon>Lactobacillaceae</taxon>
        <taxon>Secundilactobacillus</taxon>
    </lineage>
</organism>
<dbReference type="GO" id="GO:0003824">
    <property type="term" value="F:catalytic activity"/>
    <property type="evidence" value="ECO:0007669"/>
    <property type="project" value="InterPro"/>
</dbReference>
<dbReference type="InterPro" id="IPR047210">
    <property type="entry name" value="TPP_PYR_POXB-like"/>
</dbReference>
<dbReference type="EMBL" id="PUFO01000106">
    <property type="protein sequence ID" value="TDG71334.1"/>
    <property type="molecule type" value="Genomic_DNA"/>
</dbReference>
<gene>
    <name evidence="7" type="ORF">C5L31_001958</name>
</gene>
<dbReference type="InterPro" id="IPR012001">
    <property type="entry name" value="Thiamin_PyroP_enz_TPP-bd_dom"/>
</dbReference>
<evidence type="ECO:0000259" key="6">
    <source>
        <dbReference type="Pfam" id="PF02776"/>
    </source>
</evidence>
<dbReference type="InterPro" id="IPR011766">
    <property type="entry name" value="TPP_enzyme_TPP-bd"/>
</dbReference>
<evidence type="ECO:0000256" key="3">
    <source>
        <dbReference type="RuleBase" id="RU362132"/>
    </source>
</evidence>
<evidence type="ECO:0000313" key="8">
    <source>
        <dbReference type="Proteomes" id="UP000294854"/>
    </source>
</evidence>
<dbReference type="AlphaFoldDB" id="A0A4R5ND75"/>
<dbReference type="Pfam" id="PF00205">
    <property type="entry name" value="TPP_enzyme_M"/>
    <property type="match status" value="1"/>
</dbReference>
<dbReference type="Gene3D" id="3.40.50.970">
    <property type="match status" value="2"/>
</dbReference>
<dbReference type="RefSeq" id="WP_010619554.1">
    <property type="nucleotide sequence ID" value="NZ_CP042371.1"/>
</dbReference>
<dbReference type="STRING" id="1122149.FD44_GL000444"/>
<dbReference type="PANTHER" id="PTHR42981:SF2">
    <property type="entry name" value="PYRUVATE DEHYDROGENASE [UBIQUINONE]"/>
    <property type="match status" value="1"/>
</dbReference>
<dbReference type="InterPro" id="IPR029035">
    <property type="entry name" value="DHS-like_NAD/FAD-binding_dom"/>
</dbReference>
<evidence type="ECO:0000313" key="7">
    <source>
        <dbReference type="EMBL" id="TDG71334.1"/>
    </source>
</evidence>
<dbReference type="Gene3D" id="3.40.50.1220">
    <property type="entry name" value="TPP-binding domain"/>
    <property type="match status" value="1"/>
</dbReference>
<dbReference type="InterPro" id="IPR047211">
    <property type="entry name" value="POXB-like"/>
</dbReference>
<comment type="caution">
    <text evidence="7">The sequence shown here is derived from an EMBL/GenBank/DDBJ whole genome shotgun (WGS) entry which is preliminary data.</text>
</comment>
<dbReference type="Pfam" id="PF02776">
    <property type="entry name" value="TPP_enzyme_N"/>
    <property type="match status" value="1"/>
</dbReference>
<reference evidence="7 8" key="1">
    <citation type="journal article" date="2019" name="Appl. Microbiol. Biotechnol.">
        <title>Uncovering carbohydrate metabolism through a genotype-phenotype association study of 56 lactic acid bacteria genomes.</title>
        <authorList>
            <person name="Buron-Moles G."/>
            <person name="Chailyan A."/>
            <person name="Dolejs I."/>
            <person name="Forster J."/>
            <person name="Miks M.H."/>
        </authorList>
    </citation>
    <scope>NUCLEOTIDE SEQUENCE [LARGE SCALE GENOMIC DNA]</scope>
    <source>
        <strain evidence="7 8">ATCC 49373</strain>
    </source>
</reference>
<dbReference type="PANTHER" id="PTHR42981">
    <property type="entry name" value="PYRUVATE DEHYDROGENASE [UBIQUINONE]"/>
    <property type="match status" value="1"/>
</dbReference>
<comment type="similarity">
    <text evidence="1 3">Belongs to the TPP enzyme family.</text>
</comment>
<keyword evidence="8" id="KW-1185">Reference proteome</keyword>
<evidence type="ECO:0000259" key="5">
    <source>
        <dbReference type="Pfam" id="PF02775"/>
    </source>
</evidence>
<dbReference type="InterPro" id="IPR012000">
    <property type="entry name" value="Thiamin_PyroP_enz_cen_dom"/>
</dbReference>
<name>A0A4R5ND75_9LACO</name>
<dbReference type="CDD" id="cd07039">
    <property type="entry name" value="TPP_PYR_POX"/>
    <property type="match status" value="1"/>
</dbReference>
<dbReference type="GO" id="GO:0000287">
    <property type="term" value="F:magnesium ion binding"/>
    <property type="evidence" value="ECO:0007669"/>
    <property type="project" value="InterPro"/>
</dbReference>
<feature type="domain" description="Thiamine pyrophosphate enzyme central" evidence="4">
    <location>
        <begin position="192"/>
        <end position="319"/>
    </location>
</feature>
<dbReference type="Proteomes" id="UP000294854">
    <property type="component" value="Unassembled WGS sequence"/>
</dbReference>
<dbReference type="SUPFAM" id="SSF52467">
    <property type="entry name" value="DHS-like NAD/FAD-binding domain"/>
    <property type="match status" value="1"/>
</dbReference>
<evidence type="ECO:0000256" key="1">
    <source>
        <dbReference type="ARBA" id="ARBA00007812"/>
    </source>
</evidence>
<dbReference type="InterPro" id="IPR000399">
    <property type="entry name" value="TPP-bd_CS"/>
</dbReference>
<dbReference type="SUPFAM" id="SSF52518">
    <property type="entry name" value="Thiamin diphosphate-binding fold (THDP-binding)"/>
    <property type="match status" value="2"/>
</dbReference>
<dbReference type="InterPro" id="IPR029061">
    <property type="entry name" value="THDP-binding"/>
</dbReference>
<feature type="domain" description="Thiamine pyrophosphate enzyme N-terminal TPP-binding" evidence="6">
    <location>
        <begin position="4"/>
        <end position="116"/>
    </location>
</feature>
<dbReference type="PROSITE" id="PS00187">
    <property type="entry name" value="TPP_ENZYMES"/>
    <property type="match status" value="1"/>
</dbReference>
<evidence type="ECO:0000256" key="2">
    <source>
        <dbReference type="ARBA" id="ARBA00023052"/>
    </source>
</evidence>
<protein>
    <recommendedName>
        <fullName evidence="9">Pyruvate oxidase</fullName>
    </recommendedName>
</protein>
<accession>A0A4R5ND75</accession>
<feature type="domain" description="Thiamine pyrophosphate enzyme TPP-binding" evidence="5">
    <location>
        <begin position="378"/>
        <end position="528"/>
    </location>
</feature>
<sequence>MAEMKASQALAQVLESWDIKRVYGIPADTVIDGFYQERDKIEYIQVRHEEVGSLAAVATAKATGKIGVMCGSVGPGALHLLYGLYDAKMDHVPVLAIVGQTVTKAINTAYLQEMDEDAWFSDFTDFHKQVTTAEQIPDVVDAAIRYAYGHNGPAVIIMPDDLPAQTINFEPIKTKQISHSTIESKIADEDVAETLDLIKAAKRPLLLVGQGMKGNRELIQAFSEKFQLPIVTSAPAIGVVSSDFRNMLGSMGRIGSKPAFEAGQLADLLIMVGTNYPFARFLPKTIKVVQIDTRLSVLGRQRAVDQAVLADGKAYLQKLIDAGNLQPFNGWVKANRTNRQNWLNYLAKRASQPGQLTAEAVINTIKQRADQDAYFALDVGNNVTWATRQLPFNADQEMSMSSWIGTMGYGLAAGLAVKLEQPNRQVISIMGDGGYTMVSQDLLTQVQYQTPVITVIMKNSAFGFISHEESSRGQSDYGVQFVGANWAGVAENMGAVGLHAQTQAELDEVFNKALDLQAQGDKRPIVIEASIKNEDPVDTSFMPIDPDQFDSKTIKKFRDTYGITEADQPALSTLL</sequence>